<dbReference type="EMBL" id="JAGTXO010000011">
    <property type="protein sequence ID" value="KAG8465090.1"/>
    <property type="molecule type" value="Genomic_DNA"/>
</dbReference>
<feature type="compositionally biased region" description="Low complexity" evidence="2">
    <location>
        <begin position="369"/>
        <end position="383"/>
    </location>
</feature>
<reference evidence="4" key="1">
    <citation type="submission" date="2021-05" db="EMBL/GenBank/DDBJ databases">
        <title>The genome of the haptophyte Pavlova lutheri (Diacronema luteri, Pavlovales) - a model for lipid biosynthesis in eukaryotic algae.</title>
        <authorList>
            <person name="Hulatt C.J."/>
            <person name="Posewitz M.C."/>
        </authorList>
    </citation>
    <scope>NUCLEOTIDE SEQUENCE</scope>
    <source>
        <strain evidence="4">NIVA-4/92</strain>
    </source>
</reference>
<feature type="region of interest" description="Disordered" evidence="2">
    <location>
        <begin position="522"/>
        <end position="546"/>
    </location>
</feature>
<keyword evidence="1" id="KW-0106">Calcium</keyword>
<dbReference type="SUPFAM" id="SSF47473">
    <property type="entry name" value="EF-hand"/>
    <property type="match status" value="1"/>
</dbReference>
<dbReference type="Pfam" id="PF13202">
    <property type="entry name" value="EF-hand_5"/>
    <property type="match status" value="1"/>
</dbReference>
<feature type="region of interest" description="Disordered" evidence="2">
    <location>
        <begin position="268"/>
        <end position="303"/>
    </location>
</feature>
<keyword evidence="5" id="KW-1185">Reference proteome</keyword>
<dbReference type="OrthoDB" id="420060at2759"/>
<dbReference type="InterPro" id="IPR018247">
    <property type="entry name" value="EF_Hand_1_Ca_BS"/>
</dbReference>
<dbReference type="InterPro" id="IPR011992">
    <property type="entry name" value="EF-hand-dom_pair"/>
</dbReference>
<gene>
    <name evidence="4" type="ORF">KFE25_012453</name>
</gene>
<feature type="domain" description="EF-hand" evidence="3">
    <location>
        <begin position="431"/>
        <end position="466"/>
    </location>
</feature>
<comment type="caution">
    <text evidence="4">The sequence shown here is derived from an EMBL/GenBank/DDBJ whole genome shotgun (WGS) entry which is preliminary data.</text>
</comment>
<dbReference type="Proteomes" id="UP000751190">
    <property type="component" value="Unassembled WGS sequence"/>
</dbReference>
<evidence type="ECO:0000313" key="5">
    <source>
        <dbReference type="Proteomes" id="UP000751190"/>
    </source>
</evidence>
<evidence type="ECO:0000256" key="2">
    <source>
        <dbReference type="SAM" id="MobiDB-lite"/>
    </source>
</evidence>
<sequence>MSLGLSTTALSPATRLPSTEARAPLPRSVSNQLPLQPIRTALPPKPRLINVDERRVFGETSSTVRSLTNKFKHETGQYTQNATPYYLQGNLDFESEEARAERLALKAHSAEHFRAVVRCYWRSANLRDGDVMLQPRYLEIHRLICMAIAPRMPARAAKRAGQLDWEHDSKGADELSFDGYCEAIFDLADQWCDSTELKDYLHFAEMLYIRITKRIAGAPRDTPTHTSARRAFCQPTEVKALTATLLTRGSSEAAQLKEEELPAVALAAGAAAARDEQADTTESANAPDDGVPAAERTPAGSRAQDAAAFESGVRVLQWYTQLQKKRRERVSERPSMQMLGEMSDLVVAARWAAARAKATAANRLAPIAPSAAGAPPLRASNNAEEAEEEAHDDEVALAQGPYVLPDPAATLPIPPPTAALRIVRKKLQAASYGQRWAALFSKVDRDRSGRLDVDELIALVRRVLRIPPAVMPPVDILDLHAFLDLDSDGSVSVGELHAFLISDDELRPAARPTAATLQDIARSGAEGGGGAGAPAGALPPAGGARRASWLDGRRASAVRADGVGVAPPAGSRSPEASLLRTLQPVGVSSMLGAVQMVALRCSRTTAGSSMSSLRTGMGGLPPAASPSRAALAVGARRPY</sequence>
<dbReference type="InterPro" id="IPR002048">
    <property type="entry name" value="EF_hand_dom"/>
</dbReference>
<dbReference type="GO" id="GO:0005509">
    <property type="term" value="F:calcium ion binding"/>
    <property type="evidence" value="ECO:0007669"/>
    <property type="project" value="InterPro"/>
</dbReference>
<dbReference type="PROSITE" id="PS50222">
    <property type="entry name" value="EF_HAND_2"/>
    <property type="match status" value="1"/>
</dbReference>
<dbReference type="Gene3D" id="1.10.238.10">
    <property type="entry name" value="EF-hand"/>
    <property type="match status" value="1"/>
</dbReference>
<protein>
    <recommendedName>
        <fullName evidence="3">EF-hand domain-containing protein</fullName>
    </recommendedName>
</protein>
<feature type="region of interest" description="Disordered" evidence="2">
    <location>
        <begin position="369"/>
        <end position="392"/>
    </location>
</feature>
<feature type="region of interest" description="Disordered" evidence="2">
    <location>
        <begin position="1"/>
        <end position="39"/>
    </location>
</feature>
<dbReference type="AlphaFoldDB" id="A0A8J5XLP5"/>
<dbReference type="PROSITE" id="PS00018">
    <property type="entry name" value="EF_HAND_1"/>
    <property type="match status" value="2"/>
</dbReference>
<evidence type="ECO:0000259" key="3">
    <source>
        <dbReference type="PROSITE" id="PS50222"/>
    </source>
</evidence>
<evidence type="ECO:0000256" key="1">
    <source>
        <dbReference type="ARBA" id="ARBA00022837"/>
    </source>
</evidence>
<dbReference type="OMA" id="ICMAIAP"/>
<name>A0A8J5XLP5_DIALT</name>
<evidence type="ECO:0000313" key="4">
    <source>
        <dbReference type="EMBL" id="KAG8465090.1"/>
    </source>
</evidence>
<dbReference type="SMART" id="SM00054">
    <property type="entry name" value="EFh"/>
    <property type="match status" value="2"/>
</dbReference>
<organism evidence="4 5">
    <name type="scientific">Diacronema lutheri</name>
    <name type="common">Unicellular marine alga</name>
    <name type="synonym">Monochrysis lutheri</name>
    <dbReference type="NCBI Taxonomy" id="2081491"/>
    <lineage>
        <taxon>Eukaryota</taxon>
        <taxon>Haptista</taxon>
        <taxon>Haptophyta</taxon>
        <taxon>Pavlovophyceae</taxon>
        <taxon>Pavlovales</taxon>
        <taxon>Pavlovaceae</taxon>
        <taxon>Diacronema</taxon>
    </lineage>
</organism>
<accession>A0A8J5XLP5</accession>
<feature type="compositionally biased region" description="Polar residues" evidence="2">
    <location>
        <begin position="1"/>
        <end position="11"/>
    </location>
</feature>
<feature type="compositionally biased region" description="Low complexity" evidence="2">
    <location>
        <begin position="534"/>
        <end position="546"/>
    </location>
</feature>
<proteinExistence type="predicted"/>